<dbReference type="PANTHER" id="PTHR38471">
    <property type="entry name" value="FOUR HELIX BUNDLE PROTEIN"/>
    <property type="match status" value="1"/>
</dbReference>
<dbReference type="InterPro" id="IPR012657">
    <property type="entry name" value="23S_rRNA-intervening_sequence"/>
</dbReference>
<dbReference type="AlphaFoldDB" id="A0A518KEX2"/>
<name>A0A518KEX2_9BACT</name>
<dbReference type="Pfam" id="PF05635">
    <property type="entry name" value="23S_rRNA_IVP"/>
    <property type="match status" value="1"/>
</dbReference>
<gene>
    <name evidence="1" type="ORF">Spa11_45530</name>
</gene>
<dbReference type="KEGG" id="bmei:Spa11_45530"/>
<dbReference type="RefSeq" id="WP_145116770.1">
    <property type="nucleotide sequence ID" value="NZ_CP036349.1"/>
</dbReference>
<evidence type="ECO:0000313" key="2">
    <source>
        <dbReference type="Proteomes" id="UP000316426"/>
    </source>
</evidence>
<reference evidence="1 2" key="1">
    <citation type="submission" date="2019-02" db="EMBL/GenBank/DDBJ databases">
        <title>Deep-cultivation of Planctomycetes and their phenomic and genomic characterization uncovers novel biology.</title>
        <authorList>
            <person name="Wiegand S."/>
            <person name="Jogler M."/>
            <person name="Boedeker C."/>
            <person name="Pinto D."/>
            <person name="Vollmers J."/>
            <person name="Rivas-Marin E."/>
            <person name="Kohn T."/>
            <person name="Peeters S.H."/>
            <person name="Heuer A."/>
            <person name="Rast P."/>
            <person name="Oberbeckmann S."/>
            <person name="Bunk B."/>
            <person name="Jeske O."/>
            <person name="Meyerdierks A."/>
            <person name="Storesund J.E."/>
            <person name="Kallscheuer N."/>
            <person name="Luecker S."/>
            <person name="Lage O.M."/>
            <person name="Pohl T."/>
            <person name="Merkel B.J."/>
            <person name="Hornburger P."/>
            <person name="Mueller R.-W."/>
            <person name="Bruemmer F."/>
            <person name="Labrenz M."/>
            <person name="Spormann A.M."/>
            <person name="Op den Camp H."/>
            <person name="Overmann J."/>
            <person name="Amann R."/>
            <person name="Jetten M.S.M."/>
            <person name="Mascher T."/>
            <person name="Medema M.H."/>
            <person name="Devos D.P."/>
            <person name="Kaster A.-K."/>
            <person name="Ovreas L."/>
            <person name="Rohde M."/>
            <person name="Galperin M.Y."/>
            <person name="Jogler C."/>
        </authorList>
    </citation>
    <scope>NUCLEOTIDE SEQUENCE [LARGE SCALE GENOMIC DNA]</scope>
    <source>
        <strain evidence="1 2">Spa11</strain>
    </source>
</reference>
<dbReference type="PIRSF" id="PIRSF035652">
    <property type="entry name" value="CHP02436"/>
    <property type="match status" value="1"/>
</dbReference>
<dbReference type="InterPro" id="IPR036583">
    <property type="entry name" value="23S_rRNA_IVS_sf"/>
</dbReference>
<dbReference type="PANTHER" id="PTHR38471:SF2">
    <property type="entry name" value="FOUR HELIX BUNDLE PROTEIN"/>
    <property type="match status" value="1"/>
</dbReference>
<evidence type="ECO:0008006" key="3">
    <source>
        <dbReference type="Google" id="ProtNLM"/>
    </source>
</evidence>
<evidence type="ECO:0000313" key="1">
    <source>
        <dbReference type="EMBL" id="QDV76323.1"/>
    </source>
</evidence>
<accession>A0A518KEX2</accession>
<dbReference type="Proteomes" id="UP000316426">
    <property type="component" value="Chromosome"/>
</dbReference>
<dbReference type="SUPFAM" id="SSF158446">
    <property type="entry name" value="IVS-encoded protein-like"/>
    <property type="match status" value="1"/>
</dbReference>
<dbReference type="Gene3D" id="1.20.1440.60">
    <property type="entry name" value="23S rRNA-intervening sequence"/>
    <property type="match status" value="1"/>
</dbReference>
<protein>
    <recommendedName>
        <fullName evidence="3">Four helix bundle protein</fullName>
    </recommendedName>
</protein>
<dbReference type="EMBL" id="CP036349">
    <property type="protein sequence ID" value="QDV76323.1"/>
    <property type="molecule type" value="Genomic_DNA"/>
</dbReference>
<dbReference type="NCBIfam" id="TIGR02436">
    <property type="entry name" value="four helix bundle protein"/>
    <property type="match status" value="1"/>
</dbReference>
<keyword evidence="2" id="KW-1185">Reference proteome</keyword>
<proteinExistence type="predicted"/>
<organism evidence="1 2">
    <name type="scientific">Botrimarina mediterranea</name>
    <dbReference type="NCBI Taxonomy" id="2528022"/>
    <lineage>
        <taxon>Bacteria</taxon>
        <taxon>Pseudomonadati</taxon>
        <taxon>Planctomycetota</taxon>
        <taxon>Planctomycetia</taxon>
        <taxon>Pirellulales</taxon>
        <taxon>Lacipirellulaceae</taxon>
        <taxon>Botrimarina</taxon>
    </lineage>
</organism>
<sequence>MTNASGEQRPYDLEERTATFGEAAIDFAMSLKRSPVASPLISQFVRSATSVGANYCEADDAESKKDFRHKIAISRKEARETKHWLRMIARACPESKENARHLWQETKELHLILSKILRNTKPN</sequence>